<dbReference type="EMBL" id="HBEB01016249">
    <property type="protein sequence ID" value="CAD8276108.1"/>
    <property type="molecule type" value="Transcribed_RNA"/>
</dbReference>
<keyword evidence="9" id="KW-1185">Reference proteome</keyword>
<accession>A0A7R9YMN0</accession>
<keyword evidence="1 3" id="KW-0238">DNA-binding</keyword>
<evidence type="ECO:0000259" key="6">
    <source>
        <dbReference type="PROSITE" id="PS50071"/>
    </source>
</evidence>
<comment type="subcellular location">
    <subcellularLocation>
        <location evidence="3 4">Nucleus</location>
    </subcellularLocation>
</comment>
<sequence>MSSSAEHAAALDAAPAAALYGAPVTDEDSTLASSAAPAEAEQVRHYTSAKARHTLEGIFRHKPYPSPEMCKNLAKQFGCMTPKQVQNWFQNRRQREKKLASLNPAVATPSPYMPQMAPMRVQYAMPHMGYAPMGWAQHGAMQGQPMAMAQPAHPPLPYMLSQGGAVVDASGQYVHYAPPPPAGAHAPSGQQPAQQQQQQQQPLHLVPSTMVPQFAPYAPLPPAGAARPHAPMHSLYGIGSPWQPRGA</sequence>
<feature type="DNA-binding region" description="Homeobox" evidence="3">
    <location>
        <begin position="40"/>
        <end position="100"/>
    </location>
</feature>
<gene>
    <name evidence="8" type="ORF">KFE25_012174</name>
    <name evidence="7" type="ORF">PLUT1463_LOCUS10424</name>
</gene>
<keyword evidence="3 4" id="KW-0539">Nucleus</keyword>
<feature type="domain" description="Homeobox" evidence="6">
    <location>
        <begin position="38"/>
        <end position="99"/>
    </location>
</feature>
<keyword evidence="2 3" id="KW-0371">Homeobox</keyword>
<proteinExistence type="predicted"/>
<reference evidence="8" key="2">
    <citation type="submission" date="2021-05" db="EMBL/GenBank/DDBJ databases">
        <title>The genome of the haptophyte Pavlova lutheri (Diacronema luteri, Pavlovales) - a model for lipid biosynthesis in eukaryotic algae.</title>
        <authorList>
            <person name="Hulatt C.J."/>
            <person name="Posewitz M.C."/>
        </authorList>
    </citation>
    <scope>NUCLEOTIDE SEQUENCE</scope>
    <source>
        <strain evidence="8">NIVA-4/92</strain>
    </source>
</reference>
<dbReference type="PROSITE" id="PS50071">
    <property type="entry name" value="HOMEOBOX_2"/>
    <property type="match status" value="1"/>
</dbReference>
<dbReference type="SMART" id="SM00389">
    <property type="entry name" value="HOX"/>
    <property type="match status" value="1"/>
</dbReference>
<dbReference type="EMBL" id="JAGTXO010000021">
    <property type="protein sequence ID" value="KAG8462354.1"/>
    <property type="molecule type" value="Genomic_DNA"/>
</dbReference>
<dbReference type="Pfam" id="PF00046">
    <property type="entry name" value="Homeodomain"/>
    <property type="match status" value="1"/>
</dbReference>
<dbReference type="AlphaFoldDB" id="A0A7R9YMN0"/>
<dbReference type="Proteomes" id="UP000751190">
    <property type="component" value="Unassembled WGS sequence"/>
</dbReference>
<dbReference type="PANTHER" id="PTHR24324:SF9">
    <property type="entry name" value="HOMEOBOX DOMAIN-CONTAINING PROTEIN"/>
    <property type="match status" value="1"/>
</dbReference>
<dbReference type="SUPFAM" id="SSF46689">
    <property type="entry name" value="Homeodomain-like"/>
    <property type="match status" value="1"/>
</dbReference>
<evidence type="ECO:0000313" key="8">
    <source>
        <dbReference type="EMBL" id="KAG8462354.1"/>
    </source>
</evidence>
<evidence type="ECO:0000256" key="3">
    <source>
        <dbReference type="PROSITE-ProRule" id="PRU00108"/>
    </source>
</evidence>
<dbReference type="InterPro" id="IPR051000">
    <property type="entry name" value="Homeobox_DNA-bind_prot"/>
</dbReference>
<name>A0A7R9YMN0_DIALT</name>
<protein>
    <recommendedName>
        <fullName evidence="6">Homeobox domain-containing protein</fullName>
    </recommendedName>
</protein>
<dbReference type="GO" id="GO:0005634">
    <property type="term" value="C:nucleus"/>
    <property type="evidence" value="ECO:0007669"/>
    <property type="project" value="UniProtKB-SubCell"/>
</dbReference>
<feature type="region of interest" description="Disordered" evidence="5">
    <location>
        <begin position="175"/>
        <end position="202"/>
    </location>
</feature>
<dbReference type="PANTHER" id="PTHR24324">
    <property type="entry name" value="HOMEOBOX PROTEIN HHEX"/>
    <property type="match status" value="1"/>
</dbReference>
<dbReference type="OrthoDB" id="6159439at2759"/>
<evidence type="ECO:0000256" key="1">
    <source>
        <dbReference type="ARBA" id="ARBA00023125"/>
    </source>
</evidence>
<evidence type="ECO:0000313" key="7">
    <source>
        <dbReference type="EMBL" id="CAD8276108.1"/>
    </source>
</evidence>
<dbReference type="Gene3D" id="1.10.10.60">
    <property type="entry name" value="Homeodomain-like"/>
    <property type="match status" value="1"/>
</dbReference>
<reference evidence="7" key="1">
    <citation type="submission" date="2021-01" db="EMBL/GenBank/DDBJ databases">
        <authorList>
            <person name="Corre E."/>
            <person name="Pelletier E."/>
            <person name="Niang G."/>
            <person name="Scheremetjew M."/>
            <person name="Finn R."/>
            <person name="Kale V."/>
            <person name="Holt S."/>
            <person name="Cochrane G."/>
            <person name="Meng A."/>
            <person name="Brown T."/>
            <person name="Cohen L."/>
        </authorList>
    </citation>
    <scope>NUCLEOTIDE SEQUENCE</scope>
    <source>
        <strain evidence="7">RCC1537</strain>
    </source>
</reference>
<evidence type="ECO:0000256" key="4">
    <source>
        <dbReference type="RuleBase" id="RU000682"/>
    </source>
</evidence>
<dbReference type="InterPro" id="IPR009057">
    <property type="entry name" value="Homeodomain-like_sf"/>
</dbReference>
<feature type="compositionally biased region" description="Low complexity" evidence="5">
    <location>
        <begin position="183"/>
        <end position="202"/>
    </location>
</feature>
<dbReference type="CDD" id="cd00086">
    <property type="entry name" value="homeodomain"/>
    <property type="match status" value="1"/>
</dbReference>
<evidence type="ECO:0000256" key="5">
    <source>
        <dbReference type="SAM" id="MobiDB-lite"/>
    </source>
</evidence>
<organism evidence="7">
    <name type="scientific">Diacronema lutheri</name>
    <name type="common">Unicellular marine alga</name>
    <name type="synonym">Monochrysis lutheri</name>
    <dbReference type="NCBI Taxonomy" id="2081491"/>
    <lineage>
        <taxon>Eukaryota</taxon>
        <taxon>Haptista</taxon>
        <taxon>Haptophyta</taxon>
        <taxon>Pavlovophyceae</taxon>
        <taxon>Pavlovales</taxon>
        <taxon>Pavlovaceae</taxon>
        <taxon>Diacronema</taxon>
    </lineage>
</organism>
<evidence type="ECO:0000313" key="9">
    <source>
        <dbReference type="Proteomes" id="UP000751190"/>
    </source>
</evidence>
<dbReference type="GO" id="GO:0000978">
    <property type="term" value="F:RNA polymerase II cis-regulatory region sequence-specific DNA binding"/>
    <property type="evidence" value="ECO:0007669"/>
    <property type="project" value="TreeGrafter"/>
</dbReference>
<dbReference type="GO" id="GO:0030154">
    <property type="term" value="P:cell differentiation"/>
    <property type="evidence" value="ECO:0007669"/>
    <property type="project" value="TreeGrafter"/>
</dbReference>
<dbReference type="GO" id="GO:0006357">
    <property type="term" value="P:regulation of transcription by RNA polymerase II"/>
    <property type="evidence" value="ECO:0007669"/>
    <property type="project" value="TreeGrafter"/>
</dbReference>
<evidence type="ECO:0000256" key="2">
    <source>
        <dbReference type="ARBA" id="ARBA00023155"/>
    </source>
</evidence>
<dbReference type="InterPro" id="IPR001356">
    <property type="entry name" value="HD"/>
</dbReference>